<dbReference type="EMBL" id="KN441566">
    <property type="protein sequence ID" value="KHG27563.1"/>
    <property type="molecule type" value="Genomic_DNA"/>
</dbReference>
<sequence length="44" mass="4731">MAWSCLAQPSTRPGTQACGCLCDPSQYVPPVFTRLVTRACLMAV</sequence>
<protein>
    <submittedName>
        <fullName evidence="1">Uncharacterized protein</fullName>
    </submittedName>
</protein>
<dbReference type="AlphaFoldDB" id="A0A0B0PM85"/>
<dbReference type="Proteomes" id="UP000032142">
    <property type="component" value="Unassembled WGS sequence"/>
</dbReference>
<reference evidence="2" key="1">
    <citation type="submission" date="2014-09" db="EMBL/GenBank/DDBJ databases">
        <authorList>
            <person name="Mudge J."/>
            <person name="Ramaraj T."/>
            <person name="Lindquist I.E."/>
            <person name="Bharti A.K."/>
            <person name="Sundararajan A."/>
            <person name="Cameron C.T."/>
            <person name="Woodward J.E."/>
            <person name="May G.D."/>
            <person name="Brubaker C."/>
            <person name="Broadhvest J."/>
            <person name="Wilkins T.A."/>
        </authorList>
    </citation>
    <scope>NUCLEOTIDE SEQUENCE</scope>
    <source>
        <strain evidence="2">cv. AKA8401</strain>
    </source>
</reference>
<keyword evidence="2" id="KW-1185">Reference proteome</keyword>
<gene>
    <name evidence="1" type="ORF">F383_13657</name>
</gene>
<accession>A0A0B0PM85</accession>
<proteinExistence type="predicted"/>
<evidence type="ECO:0000313" key="2">
    <source>
        <dbReference type="Proteomes" id="UP000032142"/>
    </source>
</evidence>
<name>A0A0B0PM85_GOSAR</name>
<evidence type="ECO:0000313" key="1">
    <source>
        <dbReference type="EMBL" id="KHG27563.1"/>
    </source>
</evidence>
<organism evidence="1 2">
    <name type="scientific">Gossypium arboreum</name>
    <name type="common">Tree cotton</name>
    <name type="synonym">Gossypium nanking</name>
    <dbReference type="NCBI Taxonomy" id="29729"/>
    <lineage>
        <taxon>Eukaryota</taxon>
        <taxon>Viridiplantae</taxon>
        <taxon>Streptophyta</taxon>
        <taxon>Embryophyta</taxon>
        <taxon>Tracheophyta</taxon>
        <taxon>Spermatophyta</taxon>
        <taxon>Magnoliopsida</taxon>
        <taxon>eudicotyledons</taxon>
        <taxon>Gunneridae</taxon>
        <taxon>Pentapetalae</taxon>
        <taxon>rosids</taxon>
        <taxon>malvids</taxon>
        <taxon>Malvales</taxon>
        <taxon>Malvaceae</taxon>
        <taxon>Malvoideae</taxon>
        <taxon>Gossypium</taxon>
    </lineage>
</organism>